<evidence type="ECO:0000313" key="5">
    <source>
        <dbReference type="EMBL" id="KAG8189927.1"/>
    </source>
</evidence>
<feature type="compositionally biased region" description="Polar residues" evidence="1">
    <location>
        <begin position="127"/>
        <end position="140"/>
    </location>
</feature>
<dbReference type="Gene3D" id="2.30.42.10">
    <property type="match status" value="1"/>
</dbReference>
<feature type="compositionally biased region" description="Basic and acidic residues" evidence="1">
    <location>
        <begin position="535"/>
        <end position="552"/>
    </location>
</feature>
<feature type="region of interest" description="Disordered" evidence="1">
    <location>
        <begin position="318"/>
        <end position="676"/>
    </location>
</feature>
<protein>
    <recommendedName>
        <fullName evidence="4">PDZ domain-containing protein</fullName>
    </recommendedName>
</protein>
<dbReference type="PROSITE" id="PS50106">
    <property type="entry name" value="PDZ"/>
    <property type="match status" value="1"/>
</dbReference>
<evidence type="ECO:0000256" key="3">
    <source>
        <dbReference type="SAM" id="SignalP"/>
    </source>
</evidence>
<feature type="region of interest" description="Disordered" evidence="1">
    <location>
        <begin position="967"/>
        <end position="987"/>
    </location>
</feature>
<feature type="chain" id="PRO_5043686591" description="PDZ domain-containing protein" evidence="3">
    <location>
        <begin position="22"/>
        <end position="987"/>
    </location>
</feature>
<evidence type="ECO:0000259" key="4">
    <source>
        <dbReference type="PROSITE" id="PS50106"/>
    </source>
</evidence>
<dbReference type="SUPFAM" id="SSF50156">
    <property type="entry name" value="PDZ domain-like"/>
    <property type="match status" value="1"/>
</dbReference>
<organism evidence="5 6">
    <name type="scientific">Oedothorax gibbosus</name>
    <dbReference type="NCBI Taxonomy" id="931172"/>
    <lineage>
        <taxon>Eukaryota</taxon>
        <taxon>Metazoa</taxon>
        <taxon>Ecdysozoa</taxon>
        <taxon>Arthropoda</taxon>
        <taxon>Chelicerata</taxon>
        <taxon>Arachnida</taxon>
        <taxon>Araneae</taxon>
        <taxon>Araneomorphae</taxon>
        <taxon>Entelegynae</taxon>
        <taxon>Araneoidea</taxon>
        <taxon>Linyphiidae</taxon>
        <taxon>Erigoninae</taxon>
        <taxon>Oedothorax</taxon>
    </lineage>
</organism>
<feature type="compositionally biased region" description="Basic and acidic residues" evidence="1">
    <location>
        <begin position="713"/>
        <end position="731"/>
    </location>
</feature>
<proteinExistence type="predicted"/>
<feature type="compositionally biased region" description="Acidic residues" evidence="1">
    <location>
        <begin position="654"/>
        <end position="663"/>
    </location>
</feature>
<dbReference type="EMBL" id="JAFNEN010000199">
    <property type="protein sequence ID" value="KAG8189927.1"/>
    <property type="molecule type" value="Genomic_DNA"/>
</dbReference>
<gene>
    <name evidence="5" type="ORF">JTE90_009069</name>
</gene>
<dbReference type="Pfam" id="PF00595">
    <property type="entry name" value="PDZ"/>
    <property type="match status" value="1"/>
</dbReference>
<feature type="domain" description="PDZ" evidence="4">
    <location>
        <begin position="182"/>
        <end position="247"/>
    </location>
</feature>
<dbReference type="InterPro" id="IPR036034">
    <property type="entry name" value="PDZ_sf"/>
</dbReference>
<dbReference type="InterPro" id="IPR001478">
    <property type="entry name" value="PDZ"/>
</dbReference>
<keyword evidence="2" id="KW-1133">Transmembrane helix</keyword>
<keyword evidence="3" id="KW-0732">Signal</keyword>
<feature type="region of interest" description="Disordered" evidence="1">
    <location>
        <begin position="260"/>
        <end position="286"/>
    </location>
</feature>
<feature type="signal peptide" evidence="3">
    <location>
        <begin position="1"/>
        <end position="21"/>
    </location>
</feature>
<feature type="compositionally biased region" description="Polar residues" evidence="1">
    <location>
        <begin position="383"/>
        <end position="399"/>
    </location>
</feature>
<feature type="compositionally biased region" description="Polar residues" evidence="1">
    <location>
        <begin position="262"/>
        <end position="286"/>
    </location>
</feature>
<keyword evidence="6" id="KW-1185">Reference proteome</keyword>
<reference evidence="5 6" key="1">
    <citation type="journal article" date="2022" name="Nat. Ecol. Evol.">
        <title>A masculinizing supergene underlies an exaggerated male reproductive morph in a spider.</title>
        <authorList>
            <person name="Hendrickx F."/>
            <person name="De Corte Z."/>
            <person name="Sonet G."/>
            <person name="Van Belleghem S.M."/>
            <person name="Kostlbacher S."/>
            <person name="Vangestel C."/>
        </authorList>
    </citation>
    <scope>NUCLEOTIDE SEQUENCE [LARGE SCALE GENOMIC DNA]</scope>
    <source>
        <strain evidence="5">W744_W776</strain>
    </source>
</reference>
<accession>A0AAV6UZM9</accession>
<evidence type="ECO:0000256" key="1">
    <source>
        <dbReference type="SAM" id="MobiDB-lite"/>
    </source>
</evidence>
<evidence type="ECO:0000313" key="6">
    <source>
        <dbReference type="Proteomes" id="UP000827092"/>
    </source>
</evidence>
<feature type="compositionally biased region" description="Polar residues" evidence="1">
    <location>
        <begin position="321"/>
        <end position="347"/>
    </location>
</feature>
<evidence type="ECO:0000256" key="2">
    <source>
        <dbReference type="SAM" id="Phobius"/>
    </source>
</evidence>
<feature type="compositionally biased region" description="Pro residues" evidence="1">
    <location>
        <begin position="971"/>
        <end position="987"/>
    </location>
</feature>
<dbReference type="Proteomes" id="UP000827092">
    <property type="component" value="Unassembled WGS sequence"/>
</dbReference>
<comment type="caution">
    <text evidence="5">The sequence shown here is derived from an EMBL/GenBank/DDBJ whole genome shotgun (WGS) entry which is preliminary data.</text>
</comment>
<name>A0AAV6UZM9_9ARAC</name>
<dbReference type="SMART" id="SM00228">
    <property type="entry name" value="PDZ"/>
    <property type="match status" value="1"/>
</dbReference>
<dbReference type="CDD" id="cd00136">
    <property type="entry name" value="PDZ_canonical"/>
    <property type="match status" value="1"/>
</dbReference>
<feature type="compositionally biased region" description="Basic and acidic residues" evidence="1">
    <location>
        <begin position="402"/>
        <end position="418"/>
    </location>
</feature>
<feature type="compositionally biased region" description="Basic and acidic residues" evidence="1">
    <location>
        <begin position="115"/>
        <end position="124"/>
    </location>
</feature>
<keyword evidence="2" id="KW-0472">Membrane</keyword>
<keyword evidence="2" id="KW-0812">Transmembrane</keyword>
<dbReference type="AlphaFoldDB" id="A0AAV6UZM9"/>
<sequence>MLPSSVWCVVLLGCCFTCVTAQDDMCYTSGSVAGIVIATVVVTLVTAGLAGAFIWYLWKQRRGEYDDEHSIEKPMSCPPMSPDSKQMMVSSDYAFDNPYFKDDETDHVKTDAAEKGESGFHMDNGDITPSQNAKASNGTNGHHKKSRPFSSLPFHAVFHPSGKKQRATTDDTYISKHLERVTVPLRGHDFTGLGFNICGNMRDGIFVKDVLHRGPASESGKIKAGDRIVGVTVSFAGMVYEDALTILSYASPYDVKLELEKSPTSSNGTNHVANLPSSSPKRLGASTSFRNCGQRGLFHPLYRSQSIDDLTQIGKEGFQKEANSPAVNSKLQKDSSSTPKRSQSVEASNGGPKSRPAVTVKSSDETKSKSSRKSSTSSCDSINKVTSSVSQPAKNTNATPVVKEESVKKEVKSSRFRVEQINVKSEAPLLPVRHAPPVKPARDGQGSQEKLSQDIELSDDKPPPAPLLPKEQDGPSTHPDVPHAANTTNDSEQEASGEKHPTAPPRKTNGTPAKRRAPAPPPANGPVLKTTETAADVHRSDEENEAGTKQEESQPDPATPNTEPPPPPTSQVPGTSSECPDDRKEPDDEEKDSVSGSPGKRKASSLGDLTTLERRAKGSSESILERAVSMDLKQQSIPGENLNRQKKILRTPAFEDDYEENGEGDLNGETTEGGLKRWDDGLDKVLAGLTNGHVKLEDELTNDEAIVISSMKTENHETNGHIESPDERIEETTTPPKKILTLDLDINLDSSSGSEDNPDTDKPITSTPNRKVIELKDFLKDDDVSLDDVPYLASAKPDDEEEDVSVTKQTIRTTTSTSLFSPVTISIPIIKPDMTNYEKLPSPPPASTHPSMDASWRVTKISTSTSEDSGRYPLERISVQSLYKPIFSSKDSEETADETTEKLVNGNDSDVSYTTAQESSMETSTLSVTMSSPGNNVTIKTPNNVAGFAKTLIIPGPNEVENLLSLAAEPNTPPPQLEPQPKPIETE</sequence>
<feature type="transmembrane region" description="Helical" evidence="2">
    <location>
        <begin position="31"/>
        <end position="58"/>
    </location>
</feature>
<feature type="region of interest" description="Disordered" evidence="1">
    <location>
        <begin position="710"/>
        <end position="769"/>
    </location>
</feature>
<feature type="region of interest" description="Disordered" evidence="1">
    <location>
        <begin position="115"/>
        <end position="147"/>
    </location>
</feature>